<keyword evidence="2" id="KW-1185">Reference proteome</keyword>
<dbReference type="EMBL" id="JBBPBM010000104">
    <property type="protein sequence ID" value="KAK8508187.1"/>
    <property type="molecule type" value="Genomic_DNA"/>
</dbReference>
<proteinExistence type="predicted"/>
<reference evidence="1 2" key="1">
    <citation type="journal article" date="2024" name="G3 (Bethesda)">
        <title>Genome assembly of Hibiscus sabdariffa L. provides insights into metabolisms of medicinal natural products.</title>
        <authorList>
            <person name="Kim T."/>
        </authorList>
    </citation>
    <scope>NUCLEOTIDE SEQUENCE [LARGE SCALE GENOMIC DNA]</scope>
    <source>
        <strain evidence="1">TK-2024</strain>
        <tissue evidence="1">Old leaves</tissue>
    </source>
</reference>
<organism evidence="1 2">
    <name type="scientific">Hibiscus sabdariffa</name>
    <name type="common">roselle</name>
    <dbReference type="NCBI Taxonomy" id="183260"/>
    <lineage>
        <taxon>Eukaryota</taxon>
        <taxon>Viridiplantae</taxon>
        <taxon>Streptophyta</taxon>
        <taxon>Embryophyta</taxon>
        <taxon>Tracheophyta</taxon>
        <taxon>Spermatophyta</taxon>
        <taxon>Magnoliopsida</taxon>
        <taxon>eudicotyledons</taxon>
        <taxon>Gunneridae</taxon>
        <taxon>Pentapetalae</taxon>
        <taxon>rosids</taxon>
        <taxon>malvids</taxon>
        <taxon>Malvales</taxon>
        <taxon>Malvaceae</taxon>
        <taxon>Malvoideae</taxon>
        <taxon>Hibiscus</taxon>
    </lineage>
</organism>
<gene>
    <name evidence="1" type="ORF">V6N12_025287</name>
</gene>
<evidence type="ECO:0000313" key="1">
    <source>
        <dbReference type="EMBL" id="KAK8508187.1"/>
    </source>
</evidence>
<accession>A0ABR2BM09</accession>
<dbReference type="Proteomes" id="UP001472677">
    <property type="component" value="Unassembled WGS sequence"/>
</dbReference>
<protein>
    <submittedName>
        <fullName evidence="1">Uncharacterized protein</fullName>
    </submittedName>
</protein>
<name>A0ABR2BM09_9ROSI</name>
<evidence type="ECO:0000313" key="2">
    <source>
        <dbReference type="Proteomes" id="UP001472677"/>
    </source>
</evidence>
<comment type="caution">
    <text evidence="1">The sequence shown here is derived from an EMBL/GenBank/DDBJ whole genome shotgun (WGS) entry which is preliminary data.</text>
</comment>
<sequence>MGKKLDALLASKFKSLISLPAPDSLQPSSFRCYAAPSLLSDPGAKYVGRLCDTGRIIQQPSTKQPNLQSRRNVLKQIAAENDFPLQLEEAIVSSEVFPPANKHESLSDNFYAATCGFGTLNSFDEFSVIASHRSLNILFRFLHWLIFAEYMASTAFSPSGRTRVTPPLHAI</sequence>